<dbReference type="EMBL" id="AP022612">
    <property type="protein sequence ID" value="BBZ35655.1"/>
    <property type="molecule type" value="Genomic_DNA"/>
</dbReference>
<evidence type="ECO:0000256" key="1">
    <source>
        <dbReference type="ARBA" id="ARBA00022729"/>
    </source>
</evidence>
<dbReference type="Proteomes" id="UP000466931">
    <property type="component" value="Chromosome"/>
</dbReference>
<dbReference type="SMART" id="SM00062">
    <property type="entry name" value="PBPb"/>
    <property type="match status" value="1"/>
</dbReference>
<evidence type="ECO:0000313" key="3">
    <source>
        <dbReference type="EMBL" id="BBZ35655.1"/>
    </source>
</evidence>
<dbReference type="Gene3D" id="3.40.190.10">
    <property type="entry name" value="Periplasmic binding protein-like II"/>
    <property type="match status" value="2"/>
</dbReference>
<sequence length="259" mass="27906">MTDRGLVQPGVLTLGACSGSGPTNVLHADGGRTGFEPGLADQLAAVLGLSVQWMTLEWADLYGALAGGRIDGILYNQTITAARRELADFTRPYGVFHEAVLTVAGSNIRELDDLAGRRLGAIERTNNHVLAQAIAGDGVVSYPANAEGFDQMLEDLRRGRIDALVDNEIWLGPYTAEGFQIAFTIRTGNVYGIAVVRGSALRTPLDDAISAMERSGVLEALWQQSFPGIPYDRPQAEVEHDLDTLRALLREPAAIRVNH</sequence>
<proteinExistence type="predicted"/>
<name>A0A7I7Y1Z7_9MYCO</name>
<feature type="domain" description="Solute-binding protein family 3/N-terminal" evidence="2">
    <location>
        <begin position="11"/>
        <end position="229"/>
    </location>
</feature>
<keyword evidence="4" id="KW-1185">Reference proteome</keyword>
<dbReference type="Pfam" id="PF00497">
    <property type="entry name" value="SBP_bac_3"/>
    <property type="match status" value="1"/>
</dbReference>
<dbReference type="SUPFAM" id="SSF53850">
    <property type="entry name" value="Periplasmic binding protein-like II"/>
    <property type="match status" value="1"/>
</dbReference>
<evidence type="ECO:0000259" key="2">
    <source>
        <dbReference type="SMART" id="SM00062"/>
    </source>
</evidence>
<evidence type="ECO:0000313" key="4">
    <source>
        <dbReference type="Proteomes" id="UP000466931"/>
    </source>
</evidence>
<reference evidence="3" key="2">
    <citation type="submission" date="2020-02" db="EMBL/GenBank/DDBJ databases">
        <authorList>
            <person name="Matsumoto Y."/>
            <person name="Motooka D."/>
            <person name="Nakamura S."/>
        </authorList>
    </citation>
    <scope>NUCLEOTIDE SEQUENCE</scope>
    <source>
        <strain evidence="3">JCM 13671</strain>
    </source>
</reference>
<reference evidence="3" key="1">
    <citation type="journal article" date="2019" name="Emerg. Microbes Infect.">
        <title>Comprehensive subspecies identification of 175 nontuberculous mycobacteria species based on 7547 genomic profiles.</title>
        <authorList>
            <person name="Matsumoto Y."/>
            <person name="Kinjo T."/>
            <person name="Motooka D."/>
            <person name="Nabeya D."/>
            <person name="Jung N."/>
            <person name="Uechi K."/>
            <person name="Horii T."/>
            <person name="Iida T."/>
            <person name="Fujita J."/>
            <person name="Nakamura S."/>
        </authorList>
    </citation>
    <scope>NUCLEOTIDE SEQUENCE [LARGE SCALE GENOMIC DNA]</scope>
    <source>
        <strain evidence="3">JCM 13671</strain>
    </source>
</reference>
<keyword evidence="1" id="KW-0732">Signal</keyword>
<dbReference type="OrthoDB" id="8454826at2"/>
<dbReference type="RefSeq" id="WP_085151728.1">
    <property type="nucleotide sequence ID" value="NZ_AP022612.1"/>
</dbReference>
<gene>
    <name evidence="3" type="ORF">MCNF_42600</name>
</gene>
<accession>A0A7I7Y1Z7</accession>
<dbReference type="CDD" id="cd13530">
    <property type="entry name" value="PBP2_peptides_like"/>
    <property type="match status" value="1"/>
</dbReference>
<dbReference type="PANTHER" id="PTHR35936:SF19">
    <property type="entry name" value="AMINO-ACID-BINDING PROTEIN YXEM-RELATED"/>
    <property type="match status" value="1"/>
</dbReference>
<protein>
    <submittedName>
        <fullName evidence="3">Amino acid ABC transporter substrate-binding protein</fullName>
    </submittedName>
</protein>
<dbReference type="PROSITE" id="PS51257">
    <property type="entry name" value="PROKAR_LIPOPROTEIN"/>
    <property type="match status" value="1"/>
</dbReference>
<dbReference type="AlphaFoldDB" id="A0A7I7Y1Z7"/>
<dbReference type="PANTHER" id="PTHR35936">
    <property type="entry name" value="MEMBRANE-BOUND LYTIC MUREIN TRANSGLYCOSYLASE F"/>
    <property type="match status" value="1"/>
</dbReference>
<dbReference type="InterPro" id="IPR001638">
    <property type="entry name" value="Solute-binding_3/MltF_N"/>
</dbReference>
<organism evidence="3 4">
    <name type="scientific">Mycolicibacterium confluentis</name>
    <dbReference type="NCBI Taxonomy" id="28047"/>
    <lineage>
        <taxon>Bacteria</taxon>
        <taxon>Bacillati</taxon>
        <taxon>Actinomycetota</taxon>
        <taxon>Actinomycetes</taxon>
        <taxon>Mycobacteriales</taxon>
        <taxon>Mycobacteriaceae</taxon>
        <taxon>Mycolicibacterium</taxon>
    </lineage>
</organism>